<accession>G5Q1F1</accession>
<reference evidence="1 2" key="1">
    <citation type="journal article" date="2011" name="BMC Genomics">
        <title>Genome sequencing reveals diversification of virulence factor content and possible host adaptation in distinct subpopulations of Salmonella enterica.</title>
        <authorList>
            <person name="den Bakker H.C."/>
            <person name="Moreno Switt A.I."/>
            <person name="Govoni G."/>
            <person name="Cummings C.A."/>
            <person name="Ranieri M.L."/>
            <person name="Degoricija L."/>
            <person name="Hoelzer K."/>
            <person name="Rodriguez-Rivera L.D."/>
            <person name="Brown S."/>
            <person name="Bolchacova E."/>
            <person name="Furtado M.R."/>
            <person name="Wiedmann M."/>
        </authorList>
    </citation>
    <scope>NUCLEOTIDE SEQUENCE [LARGE SCALE GENOMIC DNA]</scope>
    <source>
        <strain evidence="1 2">S5-403</strain>
    </source>
</reference>
<evidence type="ECO:0000313" key="2">
    <source>
        <dbReference type="Proteomes" id="UP000003221"/>
    </source>
</evidence>
<sequence length="29" mass="3376">MLLKRRDLAANTYKIRGNQLATVREKMGK</sequence>
<evidence type="ECO:0000313" key="1">
    <source>
        <dbReference type="EMBL" id="EHC80462.1"/>
    </source>
</evidence>
<organism evidence="1 2">
    <name type="scientific">Salmonella enterica subsp. enterica serovar Montevideo str. S5-403</name>
    <dbReference type="NCBI Taxonomy" id="913242"/>
    <lineage>
        <taxon>Bacteria</taxon>
        <taxon>Pseudomonadati</taxon>
        <taxon>Pseudomonadota</taxon>
        <taxon>Gammaproteobacteria</taxon>
        <taxon>Enterobacterales</taxon>
        <taxon>Enterobacteriaceae</taxon>
        <taxon>Salmonella</taxon>
    </lineage>
</organism>
<protein>
    <submittedName>
        <fullName evidence="1">Uncharacterized protein</fullName>
    </submittedName>
</protein>
<proteinExistence type="predicted"/>
<name>G5Q1F1_SALMO</name>
<dbReference type="EMBL" id="AFCS01000412">
    <property type="protein sequence ID" value="EHC80462.1"/>
    <property type="molecule type" value="Genomic_DNA"/>
</dbReference>
<gene>
    <name evidence="1" type="ORF">LTSEMON_1674</name>
</gene>
<dbReference type="AlphaFoldDB" id="G5Q1F1"/>
<comment type="caution">
    <text evidence="1">The sequence shown here is derived from an EMBL/GenBank/DDBJ whole genome shotgun (WGS) entry which is preliminary data.</text>
</comment>
<dbReference type="Proteomes" id="UP000003221">
    <property type="component" value="Unassembled WGS sequence"/>
</dbReference>